<evidence type="ECO:0000256" key="3">
    <source>
        <dbReference type="ARBA" id="ARBA00012439"/>
    </source>
</evidence>
<evidence type="ECO:0000256" key="8">
    <source>
        <dbReference type="ARBA" id="ARBA00023229"/>
    </source>
</evidence>
<dbReference type="SFLD" id="SFLDS00005">
    <property type="entry name" value="Isoprenoid_Synthase_Type_I"/>
    <property type="match status" value="1"/>
</dbReference>
<evidence type="ECO:0000256" key="5">
    <source>
        <dbReference type="ARBA" id="ARBA00022679"/>
    </source>
</evidence>
<dbReference type="PANTHER" id="PTHR43281">
    <property type="entry name" value="FARNESYL DIPHOSPHATE SYNTHASE"/>
    <property type="match status" value="1"/>
</dbReference>
<dbReference type="SFLD" id="SFLDG01017">
    <property type="entry name" value="Polyprenyl_Transferase_Like"/>
    <property type="match status" value="1"/>
</dbReference>
<dbReference type="RefSeq" id="WP_186832889.1">
    <property type="nucleotide sequence ID" value="NZ_JAEQMG010000048.1"/>
</dbReference>
<name>A0A934U297_9FIRM</name>
<dbReference type="Proteomes" id="UP000633365">
    <property type="component" value="Unassembled WGS sequence"/>
</dbReference>
<keyword evidence="6" id="KW-0479">Metal-binding</keyword>
<dbReference type="NCBIfam" id="NF045485">
    <property type="entry name" value="FPPsyn"/>
    <property type="match status" value="1"/>
</dbReference>
<accession>A0A934U297</accession>
<evidence type="ECO:0000256" key="2">
    <source>
        <dbReference type="ARBA" id="ARBA00006706"/>
    </source>
</evidence>
<comment type="caution">
    <text evidence="13">The sequence shown here is derived from an EMBL/GenBank/DDBJ whole genome shotgun (WGS) entry which is preliminary data.</text>
</comment>
<comment type="cofactor">
    <cofactor evidence="1">
        <name>Mg(2+)</name>
        <dbReference type="ChEBI" id="CHEBI:18420"/>
    </cofactor>
</comment>
<dbReference type="PROSITE" id="PS00723">
    <property type="entry name" value="POLYPRENYL_SYNTHASE_1"/>
    <property type="match status" value="1"/>
</dbReference>
<comment type="catalytic activity">
    <reaction evidence="11">
        <text>isopentenyl diphosphate + (2E)-geranyl diphosphate = (2E,6E)-farnesyl diphosphate + diphosphate</text>
        <dbReference type="Rhea" id="RHEA:19361"/>
        <dbReference type="ChEBI" id="CHEBI:33019"/>
        <dbReference type="ChEBI" id="CHEBI:58057"/>
        <dbReference type="ChEBI" id="CHEBI:128769"/>
        <dbReference type="ChEBI" id="CHEBI:175763"/>
        <dbReference type="EC" id="2.5.1.10"/>
    </reaction>
</comment>
<evidence type="ECO:0000256" key="7">
    <source>
        <dbReference type="ARBA" id="ARBA00022842"/>
    </source>
</evidence>
<dbReference type="GO" id="GO:0016114">
    <property type="term" value="P:terpenoid biosynthetic process"/>
    <property type="evidence" value="ECO:0007669"/>
    <property type="project" value="UniProtKB-ARBA"/>
</dbReference>
<keyword evidence="5 12" id="KW-0808">Transferase</keyword>
<evidence type="ECO:0000256" key="4">
    <source>
        <dbReference type="ARBA" id="ARBA00015100"/>
    </source>
</evidence>
<proteinExistence type="inferred from homology"/>
<dbReference type="FunFam" id="1.10.600.10:FF:000001">
    <property type="entry name" value="Geranylgeranyl diphosphate synthase"/>
    <property type="match status" value="1"/>
</dbReference>
<reference evidence="13" key="1">
    <citation type="submission" date="2021-01" db="EMBL/GenBank/DDBJ databases">
        <title>Genome public.</title>
        <authorList>
            <person name="Liu C."/>
            <person name="Sun Q."/>
        </authorList>
    </citation>
    <scope>NUCLEOTIDE SEQUENCE</scope>
    <source>
        <strain evidence="13">M6</strain>
    </source>
</reference>
<keyword evidence="14" id="KW-1185">Reference proteome</keyword>
<dbReference type="GO" id="GO:0046872">
    <property type="term" value="F:metal ion binding"/>
    <property type="evidence" value="ECO:0007669"/>
    <property type="project" value="UniProtKB-KW"/>
</dbReference>
<dbReference type="GO" id="GO:0005737">
    <property type="term" value="C:cytoplasm"/>
    <property type="evidence" value="ECO:0007669"/>
    <property type="project" value="UniProtKB-ARBA"/>
</dbReference>
<evidence type="ECO:0000256" key="1">
    <source>
        <dbReference type="ARBA" id="ARBA00001946"/>
    </source>
</evidence>
<evidence type="ECO:0000256" key="9">
    <source>
        <dbReference type="ARBA" id="ARBA00032380"/>
    </source>
</evidence>
<keyword evidence="7" id="KW-0460">Magnesium</keyword>
<dbReference type="EC" id="2.5.1.10" evidence="3"/>
<evidence type="ECO:0000313" key="13">
    <source>
        <dbReference type="EMBL" id="MBK6088109.1"/>
    </source>
</evidence>
<comment type="similarity">
    <text evidence="2 12">Belongs to the FPP/GGPP synthase family.</text>
</comment>
<dbReference type="PROSITE" id="PS00444">
    <property type="entry name" value="POLYPRENYL_SYNTHASE_2"/>
    <property type="match status" value="1"/>
</dbReference>
<dbReference type="CDD" id="cd00685">
    <property type="entry name" value="Trans_IPPS_HT"/>
    <property type="match status" value="1"/>
</dbReference>
<organism evidence="13 14">
    <name type="scientific">Ruminococcus difficilis</name>
    <dbReference type="NCBI Taxonomy" id="2763069"/>
    <lineage>
        <taxon>Bacteria</taxon>
        <taxon>Bacillati</taxon>
        <taxon>Bacillota</taxon>
        <taxon>Clostridia</taxon>
        <taxon>Eubacteriales</taxon>
        <taxon>Oscillospiraceae</taxon>
        <taxon>Ruminococcus</taxon>
    </lineage>
</organism>
<evidence type="ECO:0000256" key="10">
    <source>
        <dbReference type="ARBA" id="ARBA00032873"/>
    </source>
</evidence>
<dbReference type="InterPro" id="IPR033749">
    <property type="entry name" value="Polyprenyl_synt_CS"/>
</dbReference>
<evidence type="ECO:0000256" key="6">
    <source>
        <dbReference type="ARBA" id="ARBA00022723"/>
    </source>
</evidence>
<dbReference type="EMBL" id="JAEQMG010000048">
    <property type="protein sequence ID" value="MBK6088109.1"/>
    <property type="molecule type" value="Genomic_DNA"/>
</dbReference>
<dbReference type="Gene3D" id="1.10.600.10">
    <property type="entry name" value="Farnesyl Diphosphate Synthase"/>
    <property type="match status" value="1"/>
</dbReference>
<evidence type="ECO:0000256" key="12">
    <source>
        <dbReference type="RuleBase" id="RU004466"/>
    </source>
</evidence>
<dbReference type="InterPro" id="IPR053378">
    <property type="entry name" value="Prenyl_diphosphate_synthase"/>
</dbReference>
<dbReference type="Pfam" id="PF00348">
    <property type="entry name" value="polyprenyl_synt"/>
    <property type="match status" value="1"/>
</dbReference>
<gene>
    <name evidence="13" type="ORF">JKK62_05490</name>
</gene>
<dbReference type="AlphaFoldDB" id="A0A934U297"/>
<evidence type="ECO:0000256" key="11">
    <source>
        <dbReference type="ARBA" id="ARBA00049399"/>
    </source>
</evidence>
<dbReference type="PANTHER" id="PTHR43281:SF1">
    <property type="entry name" value="FARNESYL DIPHOSPHATE SYNTHASE"/>
    <property type="match status" value="1"/>
</dbReference>
<keyword evidence="8" id="KW-0414">Isoprene biosynthesis</keyword>
<dbReference type="SUPFAM" id="SSF48576">
    <property type="entry name" value="Terpenoid synthases"/>
    <property type="match status" value="1"/>
</dbReference>
<dbReference type="InterPro" id="IPR008949">
    <property type="entry name" value="Isoprenoid_synthase_dom_sf"/>
</dbReference>
<dbReference type="GO" id="GO:0004337">
    <property type="term" value="F:(2E,6E)-farnesyl diphosphate synthase activity"/>
    <property type="evidence" value="ECO:0007669"/>
    <property type="project" value="UniProtKB-EC"/>
</dbReference>
<dbReference type="InterPro" id="IPR000092">
    <property type="entry name" value="Polyprenyl_synt"/>
</dbReference>
<protein>
    <recommendedName>
        <fullName evidence="4">Farnesyl diphosphate synthase</fullName>
        <ecNumber evidence="3">2.5.1.10</ecNumber>
    </recommendedName>
    <alternativeName>
        <fullName evidence="10">(2E,6E)-farnesyl diphosphate synthase</fullName>
    </alternativeName>
    <alternativeName>
        <fullName evidence="9">Geranyltranstransferase</fullName>
    </alternativeName>
</protein>
<evidence type="ECO:0000313" key="14">
    <source>
        <dbReference type="Proteomes" id="UP000633365"/>
    </source>
</evidence>
<sequence>MKDHIKEIEAAIERYIPQEKVAEQQLVDAVRYSLNLKGKRVRPSLTLAFAELCGGSVDAAMPFACAVEMVHTYSLIHDDLPCMDDDDFRRGQPANHKVFGEDIALLAGDALQSMAYAAMLSDEAVAAVGGARAARAARILAEKSGLLGMVGGQVIDLSMEHQTVGIELVRLMEEKKTANLIEAACMMGCVVAGAEEEKIAAAERYAHAIGLAFQIVDDILDVTSTAEELGKPIGSDVDNEKNTFMSLLGIERCRETVEWLTEEAIDALSVFDGDTKDLADFAVALANRKK</sequence>